<protein>
    <submittedName>
        <fullName evidence="2">Uncharacterized protein</fullName>
    </submittedName>
</protein>
<dbReference type="Proteomes" id="UP000602087">
    <property type="component" value="Unassembled WGS sequence"/>
</dbReference>
<feature type="transmembrane region" description="Helical" evidence="1">
    <location>
        <begin position="74"/>
        <end position="97"/>
    </location>
</feature>
<organism evidence="2 3">
    <name type="scientific">Sanguibacter suaedae</name>
    <dbReference type="NCBI Taxonomy" id="2795737"/>
    <lineage>
        <taxon>Bacteria</taxon>
        <taxon>Bacillati</taxon>
        <taxon>Actinomycetota</taxon>
        <taxon>Actinomycetes</taxon>
        <taxon>Micrococcales</taxon>
        <taxon>Sanguibacteraceae</taxon>
        <taxon>Sanguibacter</taxon>
    </lineage>
</organism>
<evidence type="ECO:0000313" key="3">
    <source>
        <dbReference type="Proteomes" id="UP000602087"/>
    </source>
</evidence>
<feature type="transmembrane region" description="Helical" evidence="1">
    <location>
        <begin position="40"/>
        <end position="62"/>
    </location>
</feature>
<gene>
    <name evidence="2" type="ORF">JAV76_00070</name>
</gene>
<accession>A0A934I728</accession>
<proteinExistence type="predicted"/>
<evidence type="ECO:0000313" key="2">
    <source>
        <dbReference type="EMBL" id="MBI9113405.1"/>
    </source>
</evidence>
<feature type="transmembrane region" description="Helical" evidence="1">
    <location>
        <begin position="109"/>
        <end position="126"/>
    </location>
</feature>
<keyword evidence="1" id="KW-0812">Transmembrane</keyword>
<name>A0A934I728_9MICO</name>
<keyword evidence="1" id="KW-1133">Transmembrane helix</keyword>
<comment type="caution">
    <text evidence="2">The sequence shown here is derived from an EMBL/GenBank/DDBJ whole genome shotgun (WGS) entry which is preliminary data.</text>
</comment>
<dbReference type="EMBL" id="JAEINH010000001">
    <property type="protein sequence ID" value="MBI9113405.1"/>
    <property type="molecule type" value="Genomic_DNA"/>
</dbReference>
<keyword evidence="1" id="KW-0472">Membrane</keyword>
<sequence>MAWLPATEVASLLRRGVPRVVTPIGVLVVHEKTVRRVTSVILGLEALYVVGLVVVVGGFAASMRAFDGEPQPQLSGVVTVVGLLSGLVLASAAIVVMKGSFDPGRQPDTASWVLWVALVVNVGLAVGALVSALWLLLGVSLTVSCILGAQLGRPRHVL</sequence>
<reference evidence="2" key="1">
    <citation type="submission" date="2020-12" db="EMBL/GenBank/DDBJ databases">
        <title>Sanguibacter suaedae sp. nov., isolated from Suaeda aralocaspica.</title>
        <authorList>
            <person name="Ma Q."/>
        </authorList>
    </citation>
    <scope>NUCLEOTIDE SEQUENCE</scope>
    <source>
        <strain evidence="2">YZGR15</strain>
    </source>
</reference>
<dbReference type="AlphaFoldDB" id="A0A934I728"/>
<evidence type="ECO:0000256" key="1">
    <source>
        <dbReference type="SAM" id="Phobius"/>
    </source>
</evidence>
<keyword evidence="3" id="KW-1185">Reference proteome</keyword>
<dbReference type="RefSeq" id="WP_198731986.1">
    <property type="nucleotide sequence ID" value="NZ_JAEINH010000001.1"/>
</dbReference>